<feature type="transmembrane region" description="Helical" evidence="1">
    <location>
        <begin position="83"/>
        <end position="101"/>
    </location>
</feature>
<feature type="transmembrane region" description="Helical" evidence="1">
    <location>
        <begin position="359"/>
        <end position="381"/>
    </location>
</feature>
<name>A0A3A4APS4_9ACTN</name>
<feature type="transmembrane region" description="Helical" evidence="1">
    <location>
        <begin position="160"/>
        <end position="180"/>
    </location>
</feature>
<feature type="domain" description="Acyltransferase 3" evidence="2">
    <location>
        <begin position="38"/>
        <end position="359"/>
    </location>
</feature>
<feature type="transmembrane region" description="Helical" evidence="1">
    <location>
        <begin position="210"/>
        <end position="229"/>
    </location>
</feature>
<feature type="transmembrane region" description="Helical" evidence="1">
    <location>
        <begin position="129"/>
        <end position="148"/>
    </location>
</feature>
<dbReference type="InterPro" id="IPR002656">
    <property type="entry name" value="Acyl_transf_3_dom"/>
</dbReference>
<dbReference type="EMBL" id="QZEY01000006">
    <property type="protein sequence ID" value="RJL31676.1"/>
    <property type="molecule type" value="Genomic_DNA"/>
</dbReference>
<keyword evidence="3" id="KW-0012">Acyltransferase</keyword>
<dbReference type="AlphaFoldDB" id="A0A3A4APS4"/>
<dbReference type="OrthoDB" id="8206682at2"/>
<evidence type="ECO:0000313" key="3">
    <source>
        <dbReference type="EMBL" id="RJL31676.1"/>
    </source>
</evidence>
<evidence type="ECO:0000256" key="1">
    <source>
        <dbReference type="SAM" id="Phobius"/>
    </source>
</evidence>
<comment type="caution">
    <text evidence="3">The sequence shown here is derived from an EMBL/GenBank/DDBJ whole genome shotgun (WGS) entry which is preliminary data.</text>
</comment>
<dbReference type="GO" id="GO:0016747">
    <property type="term" value="F:acyltransferase activity, transferring groups other than amino-acyl groups"/>
    <property type="evidence" value="ECO:0007669"/>
    <property type="project" value="InterPro"/>
</dbReference>
<feature type="transmembrane region" description="Helical" evidence="1">
    <location>
        <begin position="44"/>
        <end position="63"/>
    </location>
</feature>
<feature type="transmembrane region" description="Helical" evidence="1">
    <location>
        <begin position="311"/>
        <end position="339"/>
    </location>
</feature>
<organism evidence="3 4">
    <name type="scientific">Bailinhaonella thermotolerans</name>
    <dbReference type="NCBI Taxonomy" id="1070861"/>
    <lineage>
        <taxon>Bacteria</taxon>
        <taxon>Bacillati</taxon>
        <taxon>Actinomycetota</taxon>
        <taxon>Actinomycetes</taxon>
        <taxon>Streptosporangiales</taxon>
        <taxon>Streptosporangiaceae</taxon>
        <taxon>Bailinhaonella</taxon>
    </lineage>
</organism>
<dbReference type="Proteomes" id="UP000265768">
    <property type="component" value="Unassembled WGS sequence"/>
</dbReference>
<dbReference type="RefSeq" id="WP_119927705.1">
    <property type="nucleotide sequence ID" value="NZ_QZEY01000006.1"/>
</dbReference>
<proteinExistence type="predicted"/>
<accession>A0A3A4APS4</accession>
<dbReference type="Pfam" id="PF01757">
    <property type="entry name" value="Acyl_transf_3"/>
    <property type="match status" value="1"/>
</dbReference>
<sequence>MTGPRPAAPSRSGGGARRGVREVLGGIAEATPAGRDRGVDALRAAAILGVVLGHWLVSAFRPAAGGGHLTDSPLAHMPELSPVSWALQTLAVFFFVGGYVATRGVRGVRAAVPYRDWVAARWSRLTRPVVPLLAAWGALLAAMAYAGVPATTMRAMAMTGLGPLWFVAVYVLVTVCTPMLIRAPRGVVAASMAGVVLVSDVARFGAGGPAWAGAVNVVAGWLVPYALGSDLARGGLGGRRAAWGLFLGGAAVTGALITWFGYPASMVGVTGARVSNLDPPSLAAVAFGSAQAGLALLLREPLARLMRRPRLWGAVALANLAAMPVFLWHQSVLVLAVLVTLPGAPLPGLHAAPDSPDWIAARLALLPVFALGLAAVAAVSLRRTARPFL</sequence>
<keyword evidence="4" id="KW-1185">Reference proteome</keyword>
<keyword evidence="1" id="KW-0812">Transmembrane</keyword>
<gene>
    <name evidence="3" type="ORF">D5H75_18395</name>
</gene>
<reference evidence="3 4" key="1">
    <citation type="submission" date="2018-09" db="EMBL/GenBank/DDBJ databases">
        <title>YIM 75507 draft genome.</title>
        <authorList>
            <person name="Tang S."/>
            <person name="Feng Y."/>
        </authorList>
    </citation>
    <scope>NUCLEOTIDE SEQUENCE [LARGE SCALE GENOMIC DNA]</scope>
    <source>
        <strain evidence="3 4">YIM 75507</strain>
    </source>
</reference>
<feature type="transmembrane region" description="Helical" evidence="1">
    <location>
        <begin position="241"/>
        <end position="262"/>
    </location>
</feature>
<keyword evidence="1" id="KW-0472">Membrane</keyword>
<protein>
    <submittedName>
        <fullName evidence="3">Acyltransferase</fullName>
    </submittedName>
</protein>
<keyword evidence="3" id="KW-0808">Transferase</keyword>
<evidence type="ECO:0000259" key="2">
    <source>
        <dbReference type="Pfam" id="PF01757"/>
    </source>
</evidence>
<evidence type="ECO:0000313" key="4">
    <source>
        <dbReference type="Proteomes" id="UP000265768"/>
    </source>
</evidence>
<keyword evidence="1" id="KW-1133">Transmembrane helix</keyword>